<dbReference type="EMBL" id="QZWZ01000063">
    <property type="protein sequence ID" value="RJT27265.1"/>
    <property type="molecule type" value="Genomic_DNA"/>
</dbReference>
<comment type="caution">
    <text evidence="1">The sequence shown here is derived from an EMBL/GenBank/DDBJ whole genome shotgun (WGS) entry which is preliminary data.</text>
</comment>
<accession>A0A3A5JYM3</accession>
<reference evidence="1 2" key="1">
    <citation type="submission" date="2018-09" db="EMBL/GenBank/DDBJ databases">
        <title>Mesorhizobium carmichaelinearum sp. nov. isolated from Carmichaelinea spp. root nodules in New Zealand.</title>
        <authorList>
            <person name="De Meyer S.E."/>
        </authorList>
    </citation>
    <scope>NUCLEOTIDE SEQUENCE [LARGE SCALE GENOMIC DNA]</scope>
    <source>
        <strain evidence="1 2">ICMP19557</strain>
    </source>
</reference>
<name>A0A3A5JYM3_9HYPH</name>
<proteinExistence type="predicted"/>
<sequence>MTKIEYYCVLGIKRDQSQFFCADRANFYELGKGTQGVAMFERLKAWFRRTFGIYSVKNDAILLYYLSTLDVRARWLRSRGVALDPDGIGLLEELVERRNKLENCPPGTYSEGDAWIEVYRLERLMALLEPFHNLIAEIRLRLDEALAERASAEPRLRAAFILAEANAFDRSKSPY</sequence>
<dbReference type="AlphaFoldDB" id="A0A3A5JYM3"/>
<keyword evidence="2" id="KW-1185">Reference proteome</keyword>
<protein>
    <submittedName>
        <fullName evidence="1">Uncharacterized protein</fullName>
    </submittedName>
</protein>
<evidence type="ECO:0000313" key="1">
    <source>
        <dbReference type="EMBL" id="RJT27265.1"/>
    </source>
</evidence>
<dbReference type="RefSeq" id="WP_120018953.1">
    <property type="nucleotide sequence ID" value="NZ_QZWZ01000063.1"/>
</dbReference>
<organism evidence="1 2">
    <name type="scientific">Mesorhizobium waimense</name>
    <dbReference type="NCBI Taxonomy" id="1300307"/>
    <lineage>
        <taxon>Bacteria</taxon>
        <taxon>Pseudomonadati</taxon>
        <taxon>Pseudomonadota</taxon>
        <taxon>Alphaproteobacteria</taxon>
        <taxon>Hyphomicrobiales</taxon>
        <taxon>Phyllobacteriaceae</taxon>
        <taxon>Mesorhizobium</taxon>
    </lineage>
</organism>
<dbReference type="Proteomes" id="UP000272706">
    <property type="component" value="Unassembled WGS sequence"/>
</dbReference>
<gene>
    <name evidence="1" type="ORF">D3227_36450</name>
</gene>
<evidence type="ECO:0000313" key="2">
    <source>
        <dbReference type="Proteomes" id="UP000272706"/>
    </source>
</evidence>